<keyword evidence="1" id="KW-0489">Methyltransferase</keyword>
<name>A0A852U272_9ACTN</name>
<organism evidence="1 2">
    <name type="scientific">Spinactinospora alkalitolerans</name>
    <dbReference type="NCBI Taxonomy" id="687207"/>
    <lineage>
        <taxon>Bacteria</taxon>
        <taxon>Bacillati</taxon>
        <taxon>Actinomycetota</taxon>
        <taxon>Actinomycetes</taxon>
        <taxon>Streptosporangiales</taxon>
        <taxon>Nocardiopsidaceae</taxon>
        <taxon>Spinactinospora</taxon>
    </lineage>
</organism>
<dbReference type="RefSeq" id="WP_179645316.1">
    <property type="nucleotide sequence ID" value="NZ_BAAAYY010000037.1"/>
</dbReference>
<dbReference type="Proteomes" id="UP000589036">
    <property type="component" value="Unassembled WGS sequence"/>
</dbReference>
<gene>
    <name evidence="1" type="ORF">HDA32_004817</name>
</gene>
<sequence>MNSHADVVPTKRTEIPGWFYWEDRLLFDFFLSRQSGQEPGTLVEMGVYLGKSAVAIGDHIREGEEFVACDLFGATPEEADNARENTRSYSTLTRDAFERNYLTFHKELPTVAHCASARITEYVAEKSARFVHVDASHLFEHVHLDLRNTRALLRDGGIAVLDDYRSEHTPGVAAAVWQAVAVDGLVPICVTPTKFYGCFEDAGPHLDALRTWLPDAEGLWWEEQRIHDRPVLRVTKAKKKPAAPKPAEPEAALGDIRASLSELSARVQRIDARLAGKGSRPLASRALNKVRRTLAGRRPGR</sequence>
<protein>
    <submittedName>
        <fullName evidence="1">Putative O-methyltransferase YrrM</fullName>
    </submittedName>
</protein>
<dbReference type="AlphaFoldDB" id="A0A852U272"/>
<keyword evidence="2" id="KW-1185">Reference proteome</keyword>
<evidence type="ECO:0000313" key="2">
    <source>
        <dbReference type="Proteomes" id="UP000589036"/>
    </source>
</evidence>
<reference evidence="1 2" key="1">
    <citation type="submission" date="2020-07" db="EMBL/GenBank/DDBJ databases">
        <title>Sequencing the genomes of 1000 actinobacteria strains.</title>
        <authorList>
            <person name="Klenk H.-P."/>
        </authorList>
    </citation>
    <scope>NUCLEOTIDE SEQUENCE [LARGE SCALE GENOMIC DNA]</scope>
    <source>
        <strain evidence="1 2">CXB654</strain>
    </source>
</reference>
<dbReference type="Pfam" id="PF13578">
    <property type="entry name" value="Methyltransf_24"/>
    <property type="match status" value="1"/>
</dbReference>
<dbReference type="Gene3D" id="3.40.50.150">
    <property type="entry name" value="Vaccinia Virus protein VP39"/>
    <property type="match status" value="1"/>
</dbReference>
<dbReference type="SUPFAM" id="SSF53335">
    <property type="entry name" value="S-adenosyl-L-methionine-dependent methyltransferases"/>
    <property type="match status" value="1"/>
</dbReference>
<proteinExistence type="predicted"/>
<comment type="caution">
    <text evidence="1">The sequence shown here is derived from an EMBL/GenBank/DDBJ whole genome shotgun (WGS) entry which is preliminary data.</text>
</comment>
<accession>A0A852U272</accession>
<dbReference type="EMBL" id="JACCCC010000001">
    <property type="protein sequence ID" value="NYE49697.1"/>
    <property type="molecule type" value="Genomic_DNA"/>
</dbReference>
<keyword evidence="1" id="KW-0808">Transferase</keyword>
<dbReference type="GO" id="GO:0008168">
    <property type="term" value="F:methyltransferase activity"/>
    <property type="evidence" value="ECO:0007669"/>
    <property type="project" value="UniProtKB-KW"/>
</dbReference>
<dbReference type="GO" id="GO:0032259">
    <property type="term" value="P:methylation"/>
    <property type="evidence" value="ECO:0007669"/>
    <property type="project" value="UniProtKB-KW"/>
</dbReference>
<dbReference type="InterPro" id="IPR029063">
    <property type="entry name" value="SAM-dependent_MTases_sf"/>
</dbReference>
<evidence type="ECO:0000313" key="1">
    <source>
        <dbReference type="EMBL" id="NYE49697.1"/>
    </source>
</evidence>